<gene>
    <name evidence="8" type="ORF">TMPK1_17100</name>
</gene>
<name>A0A8S8X7X8_9PROT</name>
<sequence>MQNRLIDLYSDTQTRPSAAMRAAMAAAEVGDEQRGEDPTINSLCARVAELLGQEDAVFLPSGTMANEISLLVHCRPGDEVLADRSSHILNSEGGAPAALAGAQITPLPGVRGVFTAADVRAAIREPSRYAPVTRVVSFENTANFGGGTVWPLDVFGDAVKAARDGGCAVHLDGARLLNAAVAAGQPAAAWASHCDSVWIDFSKGLGCPVGAALAGSKAFIEQAWRWKQRMGGAMRQAGILGAAALYALDHNVDRLADDHRAAKALADGLAALPGVRVESATNIVFFDVTQTGFDAPSFAARMLTRGVRVAAFSADRCRAVTHHDVAFDDMARVVEAARDVLQKERAA</sequence>
<dbReference type="GO" id="GO:0006545">
    <property type="term" value="P:glycine biosynthetic process"/>
    <property type="evidence" value="ECO:0007669"/>
    <property type="project" value="TreeGrafter"/>
</dbReference>
<evidence type="ECO:0000256" key="2">
    <source>
        <dbReference type="ARBA" id="ARBA00006966"/>
    </source>
</evidence>
<comment type="subunit">
    <text evidence="3">Homotetramer.</text>
</comment>
<dbReference type="InterPro" id="IPR015421">
    <property type="entry name" value="PyrdxlP-dep_Trfase_major"/>
</dbReference>
<dbReference type="PANTHER" id="PTHR48097">
    <property type="entry name" value="L-THREONINE ALDOLASE-RELATED"/>
    <property type="match status" value="1"/>
</dbReference>
<keyword evidence="9" id="KW-1185">Reference proteome</keyword>
<dbReference type="EMBL" id="BOPV01000001">
    <property type="protein sequence ID" value="GIL39473.1"/>
    <property type="molecule type" value="Genomic_DNA"/>
</dbReference>
<feature type="domain" description="Aromatic amino acid beta-eliminating lyase/threonine aldolase" evidence="7">
    <location>
        <begin position="7"/>
        <end position="289"/>
    </location>
</feature>
<evidence type="ECO:0000256" key="3">
    <source>
        <dbReference type="ARBA" id="ARBA00011881"/>
    </source>
</evidence>
<comment type="similarity">
    <text evidence="2">Belongs to the threonine aldolase family.</text>
</comment>
<dbReference type="GO" id="GO:0006567">
    <property type="term" value="P:L-threonine catabolic process"/>
    <property type="evidence" value="ECO:0007669"/>
    <property type="project" value="TreeGrafter"/>
</dbReference>
<dbReference type="NCBIfam" id="NF041359">
    <property type="entry name" value="GntG_guanitoxin"/>
    <property type="match status" value="1"/>
</dbReference>
<dbReference type="Gene3D" id="3.90.1150.10">
    <property type="entry name" value="Aspartate Aminotransferase, domain 1"/>
    <property type="match status" value="1"/>
</dbReference>
<comment type="cofactor">
    <cofactor evidence="1">
        <name>pyridoxal 5'-phosphate</name>
        <dbReference type="ChEBI" id="CHEBI:597326"/>
    </cofactor>
</comment>
<evidence type="ECO:0000256" key="5">
    <source>
        <dbReference type="ARBA" id="ARBA00023239"/>
    </source>
</evidence>
<dbReference type="PIRSF" id="PIRSF017617">
    <property type="entry name" value="Thr_aldolase"/>
    <property type="match status" value="1"/>
</dbReference>
<evidence type="ECO:0000256" key="6">
    <source>
        <dbReference type="PIRSR" id="PIRSR017617-1"/>
    </source>
</evidence>
<dbReference type="AlphaFoldDB" id="A0A8S8X7X8"/>
<comment type="caution">
    <text evidence="8">The sequence shown here is derived from an EMBL/GenBank/DDBJ whole genome shotgun (WGS) entry which is preliminary data.</text>
</comment>
<reference evidence="8" key="1">
    <citation type="submission" date="2021-02" db="EMBL/GenBank/DDBJ databases">
        <title>Genome sequence of Rhodospirillales sp. strain TMPK1 isolated from soil.</title>
        <authorList>
            <person name="Nakai R."/>
            <person name="Kusada H."/>
            <person name="Tamaki H."/>
        </authorList>
    </citation>
    <scope>NUCLEOTIDE SEQUENCE</scope>
    <source>
        <strain evidence="8">TMPK1</strain>
    </source>
</reference>
<dbReference type="SUPFAM" id="SSF53383">
    <property type="entry name" value="PLP-dependent transferases"/>
    <property type="match status" value="1"/>
</dbReference>
<dbReference type="PANTHER" id="PTHR48097:SF9">
    <property type="entry name" value="L-THREONINE ALDOLASE"/>
    <property type="match status" value="1"/>
</dbReference>
<keyword evidence="5" id="KW-0456">Lyase</keyword>
<dbReference type="InterPro" id="IPR015424">
    <property type="entry name" value="PyrdxlP-dep_Trfase"/>
</dbReference>
<dbReference type="GO" id="GO:0005829">
    <property type="term" value="C:cytosol"/>
    <property type="evidence" value="ECO:0007669"/>
    <property type="project" value="TreeGrafter"/>
</dbReference>
<evidence type="ECO:0000259" key="7">
    <source>
        <dbReference type="Pfam" id="PF01212"/>
    </source>
</evidence>
<dbReference type="Pfam" id="PF01212">
    <property type="entry name" value="Beta_elim_lyase"/>
    <property type="match status" value="1"/>
</dbReference>
<feature type="modified residue" description="N6-(pyridoxal phosphate)lysine" evidence="6">
    <location>
        <position position="203"/>
    </location>
</feature>
<proteinExistence type="inferred from homology"/>
<evidence type="ECO:0000313" key="9">
    <source>
        <dbReference type="Proteomes" id="UP000681075"/>
    </source>
</evidence>
<dbReference type="GO" id="GO:0008732">
    <property type="term" value="F:L-allo-threonine aldolase activity"/>
    <property type="evidence" value="ECO:0007669"/>
    <property type="project" value="TreeGrafter"/>
</dbReference>
<organism evidence="8 9">
    <name type="scientific">Roseiterribacter gracilis</name>
    <dbReference type="NCBI Taxonomy" id="2812848"/>
    <lineage>
        <taxon>Bacteria</taxon>
        <taxon>Pseudomonadati</taxon>
        <taxon>Pseudomonadota</taxon>
        <taxon>Alphaproteobacteria</taxon>
        <taxon>Rhodospirillales</taxon>
        <taxon>Roseiterribacteraceae</taxon>
        <taxon>Roseiterribacter</taxon>
    </lineage>
</organism>
<evidence type="ECO:0000313" key="8">
    <source>
        <dbReference type="EMBL" id="GIL39473.1"/>
    </source>
</evidence>
<dbReference type="InterPro" id="IPR023603">
    <property type="entry name" value="Low_specificity_L-TA-like"/>
</dbReference>
<accession>A0A8S8X7X8</accession>
<dbReference type="RefSeq" id="WP_420242577.1">
    <property type="nucleotide sequence ID" value="NZ_BOPV01000001.1"/>
</dbReference>
<dbReference type="InterPro" id="IPR015422">
    <property type="entry name" value="PyrdxlP-dep_Trfase_small"/>
</dbReference>
<keyword evidence="4" id="KW-0663">Pyridoxal phosphate</keyword>
<dbReference type="InterPro" id="IPR001597">
    <property type="entry name" value="ArAA_b-elim_lyase/Thr_aldolase"/>
</dbReference>
<dbReference type="FunFam" id="3.40.640.10:FF:000030">
    <property type="entry name" value="Low-specificity L-threonine aldolase"/>
    <property type="match status" value="1"/>
</dbReference>
<protein>
    <submittedName>
        <fullName evidence="8">Threonine aldolase</fullName>
    </submittedName>
</protein>
<dbReference type="Gene3D" id="3.40.640.10">
    <property type="entry name" value="Type I PLP-dependent aspartate aminotransferase-like (Major domain)"/>
    <property type="match status" value="1"/>
</dbReference>
<evidence type="ECO:0000256" key="1">
    <source>
        <dbReference type="ARBA" id="ARBA00001933"/>
    </source>
</evidence>
<dbReference type="Proteomes" id="UP000681075">
    <property type="component" value="Unassembled WGS sequence"/>
</dbReference>
<evidence type="ECO:0000256" key="4">
    <source>
        <dbReference type="ARBA" id="ARBA00022898"/>
    </source>
</evidence>